<evidence type="ECO:0000313" key="2">
    <source>
        <dbReference type="Proteomes" id="UP000184474"/>
    </source>
</evidence>
<reference evidence="2" key="1">
    <citation type="submission" date="2016-11" db="EMBL/GenBank/DDBJ databases">
        <authorList>
            <person name="Varghese N."/>
            <person name="Submissions S."/>
        </authorList>
    </citation>
    <scope>NUCLEOTIDE SEQUENCE [LARGE SCALE GENOMIC DNA]</scope>
    <source>
        <strain evidence="2">DSM 26134</strain>
    </source>
</reference>
<keyword evidence="2" id="KW-1185">Reference proteome</keyword>
<protein>
    <submittedName>
        <fullName evidence="1">Uncharacterized protein</fullName>
    </submittedName>
</protein>
<dbReference type="EMBL" id="FRAA01000007">
    <property type="protein sequence ID" value="SHK70760.1"/>
    <property type="molecule type" value="Genomic_DNA"/>
</dbReference>
<dbReference type="STRING" id="156994.SAMN04488028_107204"/>
<proteinExistence type="predicted"/>
<name>A0A1M6UNN4_REIAG</name>
<sequence>MTLSVVGFSQELKAQEQTEQRRKKPKTEYRVGSAVITVWVNTRKDGKTWKNFQVKKIYKKDDKWLSSNSFSETELLELKAVIDKAINEEIITTKE</sequence>
<dbReference type="Proteomes" id="UP000184474">
    <property type="component" value="Unassembled WGS sequence"/>
</dbReference>
<organism evidence="1 2">
    <name type="scientific">Reichenbachiella agariperforans</name>
    <dbReference type="NCBI Taxonomy" id="156994"/>
    <lineage>
        <taxon>Bacteria</taxon>
        <taxon>Pseudomonadati</taxon>
        <taxon>Bacteroidota</taxon>
        <taxon>Cytophagia</taxon>
        <taxon>Cytophagales</taxon>
        <taxon>Reichenbachiellaceae</taxon>
        <taxon>Reichenbachiella</taxon>
    </lineage>
</organism>
<evidence type="ECO:0000313" key="1">
    <source>
        <dbReference type="EMBL" id="SHK70760.1"/>
    </source>
</evidence>
<accession>A0A1M6UNN4</accession>
<dbReference type="AlphaFoldDB" id="A0A1M6UNN4"/>
<gene>
    <name evidence="1" type="ORF">SAMN04488028_107204</name>
</gene>